<name>A0A645F8L1_9ZZZZ</name>
<proteinExistence type="predicted"/>
<protein>
    <submittedName>
        <fullName evidence="1">Uncharacterized protein</fullName>
    </submittedName>
</protein>
<gene>
    <name evidence="1" type="ORF">SDC9_157175</name>
</gene>
<accession>A0A645F8L1</accession>
<organism evidence="1">
    <name type="scientific">bioreactor metagenome</name>
    <dbReference type="NCBI Taxonomy" id="1076179"/>
    <lineage>
        <taxon>unclassified sequences</taxon>
        <taxon>metagenomes</taxon>
        <taxon>ecological metagenomes</taxon>
    </lineage>
</organism>
<evidence type="ECO:0000313" key="1">
    <source>
        <dbReference type="EMBL" id="MPN09882.1"/>
    </source>
</evidence>
<comment type="caution">
    <text evidence="1">The sequence shown here is derived from an EMBL/GenBank/DDBJ whole genome shotgun (WGS) entry which is preliminary data.</text>
</comment>
<dbReference type="EMBL" id="VSSQ01056007">
    <property type="protein sequence ID" value="MPN09882.1"/>
    <property type="molecule type" value="Genomic_DNA"/>
</dbReference>
<sequence>MQYKTGLRHGAVVGGDDEQCEVDAGGTGEHVVDQLFMAGNVDKAERATCRQRGVGIAEVERDAACLLFLEPVAVDPG</sequence>
<reference evidence="1" key="1">
    <citation type="submission" date="2019-08" db="EMBL/GenBank/DDBJ databases">
        <authorList>
            <person name="Kucharzyk K."/>
            <person name="Murdoch R.W."/>
            <person name="Higgins S."/>
            <person name="Loffler F."/>
        </authorList>
    </citation>
    <scope>NUCLEOTIDE SEQUENCE</scope>
</reference>
<dbReference type="AlphaFoldDB" id="A0A645F8L1"/>